<feature type="transmembrane region" description="Helical" evidence="1">
    <location>
        <begin position="137"/>
        <end position="156"/>
    </location>
</feature>
<protein>
    <submittedName>
        <fullName evidence="2">Uncharacterized protein</fullName>
    </submittedName>
</protein>
<keyword evidence="1" id="KW-0472">Membrane</keyword>
<keyword evidence="3" id="KW-1185">Reference proteome</keyword>
<proteinExistence type="predicted"/>
<dbReference type="EMBL" id="CP069024">
    <property type="protein sequence ID" value="QRC91834.1"/>
    <property type="molecule type" value="Genomic_DNA"/>
</dbReference>
<feature type="transmembrane region" description="Helical" evidence="1">
    <location>
        <begin position="108"/>
        <end position="125"/>
    </location>
</feature>
<dbReference type="VEuPathDB" id="FungiDB:JI435_301320"/>
<sequence>MVTLYSRCYTAYVLIKIRFSVAAAVLLYFPVVLGLCLYTFIIYSKLPFGSMWTFSITMDIGPLNLLLPIAPLALELPQYVQPKLLLLVSTVSWFVVPLRQVLKDPLSFLLYVPLSIASLYLIRRLKRPGLPNLGTKLGVNVMYFVSLLFPGFSSAFDDTFDSHYLKVGSGRLFTCIFLTFMIADFMFGIAALLYGIAKAKRHPLVSSSLLGGTGVEAMVLTLPRSGIPHQSVGDEAGEGAIRL</sequence>
<dbReference type="AlphaFoldDB" id="A0A7U2EVJ3"/>
<feature type="transmembrane region" description="Helical" evidence="1">
    <location>
        <begin position="21"/>
        <end position="43"/>
    </location>
</feature>
<dbReference type="Proteomes" id="UP000663193">
    <property type="component" value="Chromosome 2"/>
</dbReference>
<name>A0A7U2EVJ3_PHANO</name>
<evidence type="ECO:0000256" key="1">
    <source>
        <dbReference type="SAM" id="Phobius"/>
    </source>
</evidence>
<dbReference type="OrthoDB" id="4764579at2759"/>
<gene>
    <name evidence="2" type="ORF">JI435_301320</name>
</gene>
<reference evidence="3" key="1">
    <citation type="journal article" date="2021" name="BMC Genomics">
        <title>Chromosome-level genome assembly and manually-curated proteome of model necrotroph Parastagonospora nodorum Sn15 reveals a genome-wide trove of candidate effector homologs, and redundancy of virulence-related functions within an accessory chromosome.</title>
        <authorList>
            <person name="Bertazzoni S."/>
            <person name="Jones D.A.B."/>
            <person name="Phan H.T."/>
            <person name="Tan K.-C."/>
            <person name="Hane J.K."/>
        </authorList>
    </citation>
    <scope>NUCLEOTIDE SEQUENCE [LARGE SCALE GENOMIC DNA]</scope>
    <source>
        <strain evidence="3">SN15 / ATCC MYA-4574 / FGSC 10173)</strain>
    </source>
</reference>
<feature type="transmembrane region" description="Helical" evidence="1">
    <location>
        <begin position="176"/>
        <end position="197"/>
    </location>
</feature>
<accession>A0A7U2EVJ3</accession>
<evidence type="ECO:0000313" key="3">
    <source>
        <dbReference type="Proteomes" id="UP000663193"/>
    </source>
</evidence>
<evidence type="ECO:0000313" key="2">
    <source>
        <dbReference type="EMBL" id="QRC91834.1"/>
    </source>
</evidence>
<organism evidence="2 3">
    <name type="scientific">Phaeosphaeria nodorum (strain SN15 / ATCC MYA-4574 / FGSC 10173)</name>
    <name type="common">Glume blotch fungus</name>
    <name type="synonym">Parastagonospora nodorum</name>
    <dbReference type="NCBI Taxonomy" id="321614"/>
    <lineage>
        <taxon>Eukaryota</taxon>
        <taxon>Fungi</taxon>
        <taxon>Dikarya</taxon>
        <taxon>Ascomycota</taxon>
        <taxon>Pezizomycotina</taxon>
        <taxon>Dothideomycetes</taxon>
        <taxon>Pleosporomycetidae</taxon>
        <taxon>Pleosporales</taxon>
        <taxon>Pleosporineae</taxon>
        <taxon>Phaeosphaeriaceae</taxon>
        <taxon>Parastagonospora</taxon>
    </lineage>
</organism>
<keyword evidence="1" id="KW-1133">Transmembrane helix</keyword>
<keyword evidence="1" id="KW-0812">Transmembrane</keyword>